<dbReference type="GO" id="GO:0016757">
    <property type="term" value="F:glycosyltransferase activity"/>
    <property type="evidence" value="ECO:0007669"/>
    <property type="project" value="UniProtKB-KW"/>
</dbReference>
<dbReference type="InterPro" id="IPR029044">
    <property type="entry name" value="Nucleotide-diphossugar_trans"/>
</dbReference>
<keyword evidence="1" id="KW-0812">Transmembrane</keyword>
<protein>
    <submittedName>
        <fullName evidence="3">Glycosyltransferase, group 2 family protein</fullName>
        <ecNumber evidence="3">2.4.-.-</ecNumber>
    </submittedName>
</protein>
<comment type="caution">
    <text evidence="3">The sequence shown here is derived from an EMBL/GenBank/DDBJ whole genome shotgun (WGS) entry which is preliminary data.</text>
</comment>
<keyword evidence="3" id="KW-0808">Transferase</keyword>
<feature type="transmembrane region" description="Helical" evidence="1">
    <location>
        <begin position="333"/>
        <end position="354"/>
    </location>
</feature>
<dbReference type="InterPro" id="IPR001173">
    <property type="entry name" value="Glyco_trans_2-like"/>
</dbReference>
<proteinExistence type="predicted"/>
<dbReference type="PANTHER" id="PTHR43685:SF2">
    <property type="entry name" value="GLYCOSYLTRANSFERASE 2-LIKE DOMAIN-CONTAINING PROTEIN"/>
    <property type="match status" value="1"/>
</dbReference>
<evidence type="ECO:0000256" key="1">
    <source>
        <dbReference type="SAM" id="Phobius"/>
    </source>
</evidence>
<dbReference type="Proteomes" id="UP000005510">
    <property type="component" value="Unassembled WGS sequence"/>
</dbReference>
<reference evidence="3 4" key="1">
    <citation type="submission" date="2008-10" db="EMBL/GenBank/DDBJ databases">
        <title>Draft genome sequence of Parabacteroides johnsonii (DSM 18315).</title>
        <authorList>
            <person name="Sudarsanam P."/>
            <person name="Ley R."/>
            <person name="Guruge J."/>
            <person name="Turnbaugh P.J."/>
            <person name="Mahowald M."/>
            <person name="Liep D."/>
            <person name="Gordon J."/>
        </authorList>
    </citation>
    <scope>NUCLEOTIDE SEQUENCE [LARGE SCALE GENOMIC DNA]</scope>
    <source>
        <strain evidence="3 4">DSM 18315</strain>
    </source>
</reference>
<dbReference type="InterPro" id="IPR050834">
    <property type="entry name" value="Glycosyltransf_2"/>
</dbReference>
<accession>B7BDG3</accession>
<keyword evidence="3" id="KW-0328">Glycosyltransferase</keyword>
<feature type="transmembrane region" description="Helical" evidence="1">
    <location>
        <begin position="48"/>
        <end position="67"/>
    </location>
</feature>
<evidence type="ECO:0000259" key="2">
    <source>
        <dbReference type="Pfam" id="PF00535"/>
    </source>
</evidence>
<keyword evidence="1" id="KW-0472">Membrane</keyword>
<gene>
    <name evidence="3" type="ORF">PRABACTJOHN_03085</name>
</gene>
<dbReference type="Gene3D" id="3.90.550.10">
    <property type="entry name" value="Spore Coat Polysaccharide Biosynthesis Protein SpsA, Chain A"/>
    <property type="match status" value="1"/>
</dbReference>
<dbReference type="AlphaFoldDB" id="B7BDG3"/>
<dbReference type="SUPFAM" id="SSF53448">
    <property type="entry name" value="Nucleotide-diphospho-sugar transferases"/>
    <property type="match status" value="1"/>
</dbReference>
<dbReference type="CAZy" id="GT2">
    <property type="family name" value="Glycosyltransferase Family 2"/>
</dbReference>
<dbReference type="STRING" id="537006.PRABACTJOHN_03085"/>
<dbReference type="HOGENOM" id="CLU_055604_0_1_10"/>
<sequence>MTGAKIAFYIDRQPFYGDKIKNHPYICTTKDNIISMSENLLTFSTLELLLAGITGVLFIIQILYYLVTYARPLRAAKTAESTEQATVDKEAQPVSVIVYAHGEPEDLRNNLPVLLNQDYPDYEVIVVNDGSDADSEDILKLFSNEYKNLYYTYVPVDTQYLSHKKLALTMGIKAARHDILLFTEADCRPISPKWIKAMVNSYNTETDIVLGFCAYRHTKGFLHKLIAYDNLTNGLQMISSALSHHPFTGNGRNLSYRKKLFFDHKGYSKSLNLHAGADDLFINEVSNSTNTQVQLSSDSIIEMNKIEDSGTWREMKASRSATKRFYKGCSLTFYRMEIVSYLFFGIAAISTFIAGLLGNWLLSILAGLLLIFRFTVKAFVYKKSALLLQQNPLTVWLPLLEIAQPAYDIYVRIYRMFNGKKDFTNNVA</sequence>
<organism evidence="3 4">
    <name type="scientific">Parabacteroides johnsonii DSM 18315</name>
    <dbReference type="NCBI Taxonomy" id="537006"/>
    <lineage>
        <taxon>Bacteria</taxon>
        <taxon>Pseudomonadati</taxon>
        <taxon>Bacteroidota</taxon>
        <taxon>Bacteroidia</taxon>
        <taxon>Bacteroidales</taxon>
        <taxon>Tannerellaceae</taxon>
        <taxon>Parabacteroides</taxon>
    </lineage>
</organism>
<feature type="transmembrane region" description="Helical" evidence="1">
    <location>
        <begin position="360"/>
        <end position="380"/>
    </location>
</feature>
<dbReference type="EC" id="2.4.-.-" evidence="3"/>
<reference evidence="3 4" key="2">
    <citation type="submission" date="2008-10" db="EMBL/GenBank/DDBJ databases">
        <authorList>
            <person name="Fulton L."/>
            <person name="Clifton S."/>
            <person name="Fulton B."/>
            <person name="Xu J."/>
            <person name="Minx P."/>
            <person name="Pepin K.H."/>
            <person name="Johnson M."/>
            <person name="Bhonagiri V."/>
            <person name="Nash W.E."/>
            <person name="Mardis E.R."/>
            <person name="Wilson R.K."/>
        </authorList>
    </citation>
    <scope>NUCLEOTIDE SEQUENCE [LARGE SCALE GENOMIC DNA]</scope>
    <source>
        <strain evidence="3 4">DSM 18315</strain>
    </source>
</reference>
<dbReference type="Pfam" id="PF00535">
    <property type="entry name" value="Glycos_transf_2"/>
    <property type="match status" value="1"/>
</dbReference>
<keyword evidence="1" id="KW-1133">Transmembrane helix</keyword>
<name>B7BDG3_9BACT</name>
<evidence type="ECO:0000313" key="4">
    <source>
        <dbReference type="Proteomes" id="UP000005510"/>
    </source>
</evidence>
<feature type="domain" description="Glycosyltransferase 2-like" evidence="2">
    <location>
        <begin position="95"/>
        <end position="221"/>
    </location>
</feature>
<dbReference type="EMBL" id="ABYH01000334">
    <property type="protein sequence ID" value="EEC95530.1"/>
    <property type="molecule type" value="Genomic_DNA"/>
</dbReference>
<dbReference type="PANTHER" id="PTHR43685">
    <property type="entry name" value="GLYCOSYLTRANSFERASE"/>
    <property type="match status" value="1"/>
</dbReference>
<evidence type="ECO:0000313" key="3">
    <source>
        <dbReference type="EMBL" id="EEC95530.1"/>
    </source>
</evidence>